<evidence type="ECO:0000313" key="2">
    <source>
        <dbReference type="Proteomes" id="UP000008536"/>
    </source>
</evidence>
<dbReference type="Gene3D" id="3.40.50.300">
    <property type="entry name" value="P-loop containing nucleotide triphosphate hydrolases"/>
    <property type="match status" value="1"/>
</dbReference>
<dbReference type="HAMAP" id="MF_00336">
    <property type="entry name" value="BioD"/>
    <property type="match status" value="1"/>
</dbReference>
<accession>C5DSH6</accession>
<dbReference type="GO" id="GO:0009102">
    <property type="term" value="P:biotin biosynthetic process"/>
    <property type="evidence" value="ECO:0007669"/>
    <property type="project" value="UniProtKB-UniPathway"/>
</dbReference>
<dbReference type="UniPathway" id="UPA00078"/>
<dbReference type="NCBIfam" id="TIGR00347">
    <property type="entry name" value="bioD"/>
    <property type="match status" value="1"/>
</dbReference>
<dbReference type="STRING" id="559307.C5DSH6"/>
<protein>
    <submittedName>
        <fullName evidence="1">ZYRO0C00132p</fullName>
    </submittedName>
</protein>
<dbReference type="HOGENOM" id="CLU_072551_2_0_1"/>
<dbReference type="Pfam" id="PF13500">
    <property type="entry name" value="AAA_26"/>
    <property type="match status" value="1"/>
</dbReference>
<evidence type="ECO:0000313" key="1">
    <source>
        <dbReference type="EMBL" id="CAR26737.1"/>
    </source>
</evidence>
<dbReference type="EMBL" id="CU928175">
    <property type="protein sequence ID" value="CAR26737.1"/>
    <property type="molecule type" value="Genomic_DNA"/>
</dbReference>
<dbReference type="InterPro" id="IPR004472">
    <property type="entry name" value="DTB_synth_BioD"/>
</dbReference>
<dbReference type="InterPro" id="IPR027417">
    <property type="entry name" value="P-loop_NTPase"/>
</dbReference>
<gene>
    <name evidence="1" type="ordered locus">ZYRO0C00132g</name>
</gene>
<organism evidence="1 2">
    <name type="scientific">Zygosaccharomyces rouxii (strain ATCC 2623 / CBS 732 / NBRC 1130 / NCYC 568 / NRRL Y-229)</name>
    <dbReference type="NCBI Taxonomy" id="559307"/>
    <lineage>
        <taxon>Eukaryota</taxon>
        <taxon>Fungi</taxon>
        <taxon>Dikarya</taxon>
        <taxon>Ascomycota</taxon>
        <taxon>Saccharomycotina</taxon>
        <taxon>Saccharomycetes</taxon>
        <taxon>Saccharomycetales</taxon>
        <taxon>Saccharomycetaceae</taxon>
        <taxon>Zygosaccharomyces</taxon>
    </lineage>
</organism>
<dbReference type="RefSeq" id="XP_002495670.1">
    <property type="nucleotide sequence ID" value="XM_002495625.1"/>
</dbReference>
<dbReference type="GeneID" id="8202858"/>
<dbReference type="CDD" id="cd03109">
    <property type="entry name" value="DTBS"/>
    <property type="match status" value="1"/>
</dbReference>
<dbReference type="InParanoid" id="C5DSH6"/>
<dbReference type="FunCoup" id="C5DSH6">
    <property type="interactions" value="139"/>
</dbReference>
<proteinExistence type="inferred from homology"/>
<dbReference type="Proteomes" id="UP000008536">
    <property type="component" value="Chromosome C"/>
</dbReference>
<name>C5DSH6_ZYGRC</name>
<dbReference type="SUPFAM" id="SSF52540">
    <property type="entry name" value="P-loop containing nucleoside triphosphate hydrolases"/>
    <property type="match status" value="1"/>
</dbReference>
<dbReference type="GO" id="GO:0005524">
    <property type="term" value="F:ATP binding"/>
    <property type="evidence" value="ECO:0007669"/>
    <property type="project" value="InterPro"/>
</dbReference>
<dbReference type="KEGG" id="zro:ZYRO0C00132g"/>
<dbReference type="GO" id="GO:0000287">
    <property type="term" value="F:magnesium ion binding"/>
    <property type="evidence" value="ECO:0007669"/>
    <property type="project" value="InterPro"/>
</dbReference>
<reference evidence="1 2" key="1">
    <citation type="journal article" date="2009" name="Genome Res.">
        <title>Comparative genomics of protoploid Saccharomycetaceae.</title>
        <authorList>
            <consortium name="The Genolevures Consortium"/>
            <person name="Souciet J.-L."/>
            <person name="Dujon B."/>
            <person name="Gaillardin C."/>
            <person name="Johnston M."/>
            <person name="Baret P.V."/>
            <person name="Cliften P."/>
            <person name="Sherman D.J."/>
            <person name="Weissenbach J."/>
            <person name="Westhof E."/>
            <person name="Wincker P."/>
            <person name="Jubin C."/>
            <person name="Poulain J."/>
            <person name="Barbe V."/>
            <person name="Segurens B."/>
            <person name="Artiguenave F."/>
            <person name="Anthouard V."/>
            <person name="Vacherie B."/>
            <person name="Val M.-E."/>
            <person name="Fulton R.S."/>
            <person name="Minx P."/>
            <person name="Wilson R."/>
            <person name="Durrens P."/>
            <person name="Jean G."/>
            <person name="Marck C."/>
            <person name="Martin T."/>
            <person name="Nikolski M."/>
            <person name="Rolland T."/>
            <person name="Seret M.-L."/>
            <person name="Casaregola S."/>
            <person name="Despons L."/>
            <person name="Fairhead C."/>
            <person name="Fischer G."/>
            <person name="Lafontaine I."/>
            <person name="Leh V."/>
            <person name="Lemaire M."/>
            <person name="de Montigny J."/>
            <person name="Neuveglise C."/>
            <person name="Thierry A."/>
            <person name="Blanc-Lenfle I."/>
            <person name="Bleykasten C."/>
            <person name="Diffels J."/>
            <person name="Fritsch E."/>
            <person name="Frangeul L."/>
            <person name="Goeffon A."/>
            <person name="Jauniaux N."/>
            <person name="Kachouri-Lafond R."/>
            <person name="Payen C."/>
            <person name="Potier S."/>
            <person name="Pribylova L."/>
            <person name="Ozanne C."/>
            <person name="Richard G.-F."/>
            <person name="Sacerdot C."/>
            <person name="Straub M.-L."/>
            <person name="Talla E."/>
        </authorList>
    </citation>
    <scope>NUCLEOTIDE SEQUENCE [LARGE SCALE GENOMIC DNA]</scope>
    <source>
        <strain evidence="1 2">ATCC 2623 / CBS 732 / BCRC 21506 / NBRC 1130 / NCYC 568 / NRRL Y-229</strain>
    </source>
</reference>
<dbReference type="PANTHER" id="PTHR43210:SF5">
    <property type="entry name" value="DETHIOBIOTIN SYNTHETASE"/>
    <property type="match status" value="1"/>
</dbReference>
<dbReference type="AlphaFoldDB" id="C5DSH6"/>
<dbReference type="GO" id="GO:0004141">
    <property type="term" value="F:dethiobiotin synthase activity"/>
    <property type="evidence" value="ECO:0007669"/>
    <property type="project" value="InterPro"/>
</dbReference>
<keyword evidence="2" id="KW-1185">Reference proteome</keyword>
<dbReference type="PANTHER" id="PTHR43210">
    <property type="entry name" value="DETHIOBIOTIN SYNTHETASE"/>
    <property type="match status" value="1"/>
</dbReference>
<sequence>MKPPVFFVTGTDTDVGKTFISSLLVYKWRANYWKPVQTGIESDIGDTATVSNVLVDDSWKPHLFPPRHQLLKPLSPYEAMDYEPGVNVQLTDFEIPEGTDEHPLVVEGAGGVAVPVTKKMETIVDLIKELSFKCDRPFYIILVARSTLGTINHTFLTLNYLRSNGLGDKILGVVVNGEQNEGNLKVMREFGVNILATVDYHTSMSEALSDIPSFCSLDLAHNDPASTQKN</sequence>